<dbReference type="Proteomes" id="UP000229784">
    <property type="component" value="Unassembled WGS sequence"/>
</dbReference>
<dbReference type="Gene3D" id="2.60.40.680">
    <property type="match status" value="1"/>
</dbReference>
<dbReference type="GO" id="GO:0030246">
    <property type="term" value="F:carbohydrate binding"/>
    <property type="evidence" value="ECO:0007669"/>
    <property type="project" value="InterPro"/>
</dbReference>
<name>A0A2M6XUB3_9BACT</name>
<keyword evidence="1" id="KW-0472">Membrane</keyword>
<organism evidence="2 3">
    <name type="scientific">bacterium (Candidatus Gribaldobacteria) CG08_land_8_20_14_0_20_39_15</name>
    <dbReference type="NCBI Taxonomy" id="2014273"/>
    <lineage>
        <taxon>Bacteria</taxon>
        <taxon>Candidatus Gribaldobacteria</taxon>
    </lineage>
</organism>
<accession>A0A2M6XUB3</accession>
<evidence type="ECO:0008006" key="4">
    <source>
        <dbReference type="Google" id="ProtNLM"/>
    </source>
</evidence>
<evidence type="ECO:0000313" key="3">
    <source>
        <dbReference type="Proteomes" id="UP000229784"/>
    </source>
</evidence>
<protein>
    <recommendedName>
        <fullName evidence="4">Cohesin domain-containing protein</fullName>
    </recommendedName>
</protein>
<dbReference type="CDD" id="cd08547">
    <property type="entry name" value="Type_II_cohesin"/>
    <property type="match status" value="1"/>
</dbReference>
<sequence>MKKNLITFVIISLCLTILFLIFVSIPIWHKPETAEVPLMKIPLKPTEIKKEAVLSFSDSYLEVKRGERFNLDVLLDAKRDVFGVDVFLEYNSDLIKLDDITANLEIGNLVKPKKEYQENQIAFSVLAPVEETFTGKVRIATLKFLARELGAAEIKFILDNSHVAVENGKDILGEIKNAQIKIIAD</sequence>
<dbReference type="InterPro" id="IPR008965">
    <property type="entry name" value="CBM2/CBM3_carb-bd_dom_sf"/>
</dbReference>
<evidence type="ECO:0000256" key="1">
    <source>
        <dbReference type="SAM" id="Phobius"/>
    </source>
</evidence>
<dbReference type="SUPFAM" id="SSF49384">
    <property type="entry name" value="Carbohydrate-binding domain"/>
    <property type="match status" value="1"/>
</dbReference>
<evidence type="ECO:0000313" key="2">
    <source>
        <dbReference type="EMBL" id="PIU14913.1"/>
    </source>
</evidence>
<dbReference type="AlphaFoldDB" id="A0A2M6XUB3"/>
<dbReference type="EMBL" id="PEXQ01000058">
    <property type="protein sequence ID" value="PIU14913.1"/>
    <property type="molecule type" value="Genomic_DNA"/>
</dbReference>
<keyword evidence="1" id="KW-0812">Transmembrane</keyword>
<reference evidence="3" key="1">
    <citation type="submission" date="2017-09" db="EMBL/GenBank/DDBJ databases">
        <title>Depth-based differentiation of microbial function through sediment-hosted aquifers and enrichment of novel symbionts in the deep terrestrial subsurface.</title>
        <authorList>
            <person name="Probst A.J."/>
            <person name="Ladd B."/>
            <person name="Jarett J.K."/>
            <person name="Geller-Mcgrath D.E."/>
            <person name="Sieber C.M.K."/>
            <person name="Emerson J.B."/>
            <person name="Anantharaman K."/>
            <person name="Thomas B.C."/>
            <person name="Malmstrom R."/>
            <person name="Stieglmeier M."/>
            <person name="Klingl A."/>
            <person name="Woyke T."/>
            <person name="Ryan C.M."/>
            <person name="Banfield J.F."/>
        </authorList>
    </citation>
    <scope>NUCLEOTIDE SEQUENCE [LARGE SCALE GENOMIC DNA]</scope>
</reference>
<keyword evidence="1" id="KW-1133">Transmembrane helix</keyword>
<gene>
    <name evidence="2" type="ORF">COT20_02340</name>
</gene>
<proteinExistence type="predicted"/>
<comment type="caution">
    <text evidence="2">The sequence shown here is derived from an EMBL/GenBank/DDBJ whole genome shotgun (WGS) entry which is preliminary data.</text>
</comment>
<feature type="transmembrane region" description="Helical" evidence="1">
    <location>
        <begin position="5"/>
        <end position="28"/>
    </location>
</feature>